<evidence type="ECO:0000256" key="8">
    <source>
        <dbReference type="ARBA" id="ARBA00022692"/>
    </source>
</evidence>
<evidence type="ECO:0000256" key="4">
    <source>
        <dbReference type="ARBA" id="ARBA00016461"/>
    </source>
</evidence>
<name>A0A316GB42_9RHOB</name>
<reference evidence="13 14" key="1">
    <citation type="submission" date="2018-05" db="EMBL/GenBank/DDBJ databases">
        <title>Genomic Encyclopedia of Type Strains, Phase IV (KMG-IV): sequencing the most valuable type-strain genomes for metagenomic binning, comparative biology and taxonomic classification.</title>
        <authorList>
            <person name="Goeker M."/>
        </authorList>
    </citation>
    <scope>NUCLEOTIDE SEQUENCE [LARGE SCALE GENOMIC DNA]</scope>
    <source>
        <strain evidence="13 14">DSM 103371</strain>
    </source>
</reference>
<evidence type="ECO:0000256" key="2">
    <source>
        <dbReference type="ARBA" id="ARBA00004377"/>
    </source>
</evidence>
<comment type="function">
    <text evidence="1 12">Required for the export of heme to the periplasm for the biogenesis of c-type cytochromes.</text>
</comment>
<proteinExistence type="inferred from homology"/>
<keyword evidence="6 12" id="KW-1003">Cell membrane</keyword>
<keyword evidence="10 12" id="KW-1133">Transmembrane helix</keyword>
<evidence type="ECO:0000256" key="6">
    <source>
        <dbReference type="ARBA" id="ARBA00022475"/>
    </source>
</evidence>
<comment type="similarity">
    <text evidence="3 12">Belongs to the CcmD/CycX/HelD family.</text>
</comment>
<dbReference type="AlphaFoldDB" id="A0A316GB42"/>
<dbReference type="EMBL" id="QGGV01000002">
    <property type="protein sequence ID" value="PWK57832.1"/>
    <property type="molecule type" value="Genomic_DNA"/>
</dbReference>
<dbReference type="RefSeq" id="WP_109758401.1">
    <property type="nucleotide sequence ID" value="NZ_CP034588.1"/>
</dbReference>
<keyword evidence="8 12" id="KW-0812">Transmembrane</keyword>
<evidence type="ECO:0000256" key="9">
    <source>
        <dbReference type="ARBA" id="ARBA00022748"/>
    </source>
</evidence>
<comment type="subcellular location">
    <subcellularLocation>
        <location evidence="2 12">Cell inner membrane</location>
        <topology evidence="2 12">Single-pass membrane protein</topology>
    </subcellularLocation>
</comment>
<dbReference type="GO" id="GO:0015886">
    <property type="term" value="P:heme transport"/>
    <property type="evidence" value="ECO:0007669"/>
    <property type="project" value="InterPro"/>
</dbReference>
<keyword evidence="7 12" id="KW-0997">Cell inner membrane</keyword>
<gene>
    <name evidence="13" type="ORF">C8D95_102481</name>
</gene>
<evidence type="ECO:0000256" key="10">
    <source>
        <dbReference type="ARBA" id="ARBA00022989"/>
    </source>
</evidence>
<keyword evidence="14" id="KW-1185">Reference proteome</keyword>
<keyword evidence="11 12" id="KW-0472">Membrane</keyword>
<dbReference type="GO" id="GO:0017004">
    <property type="term" value="P:cytochrome complex assembly"/>
    <property type="evidence" value="ECO:0007669"/>
    <property type="project" value="UniProtKB-KW"/>
</dbReference>
<dbReference type="Pfam" id="PF04995">
    <property type="entry name" value="CcmD"/>
    <property type="match status" value="1"/>
</dbReference>
<comment type="caution">
    <text evidence="13">The sequence shown here is derived from an EMBL/GenBank/DDBJ whole genome shotgun (WGS) entry which is preliminary data.</text>
</comment>
<accession>A0A316GB42</accession>
<keyword evidence="9 12" id="KW-0201">Cytochrome c-type biogenesis</keyword>
<dbReference type="InterPro" id="IPR007078">
    <property type="entry name" value="Haem_export_protD_CcmD"/>
</dbReference>
<evidence type="ECO:0000256" key="7">
    <source>
        <dbReference type="ARBA" id="ARBA00022519"/>
    </source>
</evidence>
<protein>
    <recommendedName>
        <fullName evidence="4 12">Heme exporter protein D</fullName>
    </recommendedName>
</protein>
<evidence type="ECO:0000256" key="12">
    <source>
        <dbReference type="RuleBase" id="RU363101"/>
    </source>
</evidence>
<evidence type="ECO:0000256" key="3">
    <source>
        <dbReference type="ARBA" id="ARBA00008741"/>
    </source>
</evidence>
<feature type="transmembrane region" description="Helical" evidence="12">
    <location>
        <begin position="12"/>
        <end position="31"/>
    </location>
</feature>
<sequence>MEGTPTYAAEVALAYAGSLGLLAALLVLTWVQSRRSRRRLAETEGRRAVG</sequence>
<evidence type="ECO:0000313" key="13">
    <source>
        <dbReference type="EMBL" id="PWK57832.1"/>
    </source>
</evidence>
<evidence type="ECO:0000256" key="5">
    <source>
        <dbReference type="ARBA" id="ARBA00022448"/>
    </source>
</evidence>
<evidence type="ECO:0000256" key="11">
    <source>
        <dbReference type="ARBA" id="ARBA00023136"/>
    </source>
</evidence>
<evidence type="ECO:0000313" key="14">
    <source>
        <dbReference type="Proteomes" id="UP000245390"/>
    </source>
</evidence>
<organism evidence="13 14">
    <name type="scientific">Silicimonas algicola</name>
    <dbReference type="NCBI Taxonomy" id="1826607"/>
    <lineage>
        <taxon>Bacteria</taxon>
        <taxon>Pseudomonadati</taxon>
        <taxon>Pseudomonadota</taxon>
        <taxon>Alphaproteobacteria</taxon>
        <taxon>Rhodobacterales</taxon>
        <taxon>Paracoccaceae</taxon>
    </lineage>
</organism>
<evidence type="ECO:0000256" key="1">
    <source>
        <dbReference type="ARBA" id="ARBA00002442"/>
    </source>
</evidence>
<dbReference type="Proteomes" id="UP000245390">
    <property type="component" value="Unassembled WGS sequence"/>
</dbReference>
<keyword evidence="5 12" id="KW-0813">Transport</keyword>
<dbReference type="KEGG" id="salo:EF888_11795"/>
<dbReference type="GO" id="GO:0005886">
    <property type="term" value="C:plasma membrane"/>
    <property type="evidence" value="ECO:0007669"/>
    <property type="project" value="UniProtKB-SubCell"/>
</dbReference>